<evidence type="ECO:0000313" key="2">
    <source>
        <dbReference type="Proteomes" id="UP001153678"/>
    </source>
</evidence>
<comment type="caution">
    <text evidence="1">The sequence shown here is derived from an EMBL/GenBank/DDBJ whole genome shotgun (WGS) entry which is preliminary data.</text>
</comment>
<proteinExistence type="predicted"/>
<reference evidence="1" key="1">
    <citation type="submission" date="2022-08" db="EMBL/GenBank/DDBJ databases">
        <authorList>
            <person name="Kallberg Y."/>
            <person name="Tangrot J."/>
            <person name="Rosling A."/>
        </authorList>
    </citation>
    <scope>NUCLEOTIDE SEQUENCE</scope>
    <source>
        <strain evidence="1">Wild A</strain>
    </source>
</reference>
<feature type="non-terminal residue" evidence="1">
    <location>
        <position position="53"/>
    </location>
</feature>
<dbReference type="Proteomes" id="UP001153678">
    <property type="component" value="Unassembled WGS sequence"/>
</dbReference>
<dbReference type="AlphaFoldDB" id="A0A9W4T3R7"/>
<accession>A0A9W4T3R7</accession>
<organism evidence="1 2">
    <name type="scientific">Funneliformis geosporum</name>
    <dbReference type="NCBI Taxonomy" id="1117311"/>
    <lineage>
        <taxon>Eukaryota</taxon>
        <taxon>Fungi</taxon>
        <taxon>Fungi incertae sedis</taxon>
        <taxon>Mucoromycota</taxon>
        <taxon>Glomeromycotina</taxon>
        <taxon>Glomeromycetes</taxon>
        <taxon>Glomerales</taxon>
        <taxon>Glomeraceae</taxon>
        <taxon>Funneliformis</taxon>
    </lineage>
</organism>
<name>A0A9W4T3R7_9GLOM</name>
<sequence length="53" mass="5804">KELSQLSPLPLVNPLSNQAPLTRSIAPPFLPSIQAGTIIEIYAIIFWTITLDT</sequence>
<dbReference type="EMBL" id="CAMKVN010007465">
    <property type="protein sequence ID" value="CAI2191528.1"/>
    <property type="molecule type" value="Genomic_DNA"/>
</dbReference>
<protein>
    <submittedName>
        <fullName evidence="1">10285_t:CDS:1</fullName>
    </submittedName>
</protein>
<gene>
    <name evidence="1" type="ORF">FWILDA_LOCUS15116</name>
</gene>
<keyword evidence="2" id="KW-1185">Reference proteome</keyword>
<evidence type="ECO:0000313" key="1">
    <source>
        <dbReference type="EMBL" id="CAI2191528.1"/>
    </source>
</evidence>